<reference evidence="10 11" key="1">
    <citation type="submission" date="2014-01" db="EMBL/GenBank/DDBJ databases">
        <title>Interspecies Systems Biology Uncovers Metabolites Affecting C. elegans Gene Expression and Life History Traits.</title>
        <authorList>
            <person name="Watson E."/>
            <person name="Macneil L.T."/>
            <person name="Ritter A.D."/>
            <person name="Yilmaz L.S."/>
            <person name="Rosebrock A.P."/>
            <person name="Caudy A.A."/>
            <person name="Walhout A.J."/>
        </authorList>
    </citation>
    <scope>NUCLEOTIDE SEQUENCE [LARGE SCALE GENOMIC DNA]</scope>
    <source>
        <strain evidence="10 11">DA1877</strain>
    </source>
</reference>
<dbReference type="PANTHER" id="PTHR38766">
    <property type="entry name" value="FLAGELLAR PROTEIN FLIO"/>
    <property type="match status" value="1"/>
</dbReference>
<dbReference type="STRING" id="225991.MA05_00070"/>
<keyword evidence="10" id="KW-0966">Cell projection</keyword>
<keyword evidence="4 9" id="KW-0812">Transmembrane</keyword>
<gene>
    <name evidence="10" type="ORF">AX13_17630</name>
</gene>
<organism evidence="10 11">
    <name type="scientific">Comamonas aquatica DA1877</name>
    <dbReference type="NCBI Taxonomy" id="1457173"/>
    <lineage>
        <taxon>Bacteria</taxon>
        <taxon>Pseudomonadati</taxon>
        <taxon>Pseudomonadota</taxon>
        <taxon>Betaproteobacteria</taxon>
        <taxon>Burkholderiales</taxon>
        <taxon>Comamonadaceae</taxon>
        <taxon>Comamonas</taxon>
    </lineage>
</organism>
<accession>A0A014NLN0</accession>
<evidence type="ECO:0000256" key="7">
    <source>
        <dbReference type="ARBA" id="ARBA00023143"/>
    </source>
</evidence>
<feature type="transmembrane region" description="Helical" evidence="9">
    <location>
        <begin position="6"/>
        <end position="27"/>
    </location>
</feature>
<keyword evidence="11" id="KW-1185">Reference proteome</keyword>
<evidence type="ECO:0000256" key="1">
    <source>
        <dbReference type="ARBA" id="ARBA00004117"/>
    </source>
</evidence>
<dbReference type="RefSeq" id="WP_231499164.1">
    <property type="nucleotide sequence ID" value="NZ_JBOK01000008.1"/>
</dbReference>
<evidence type="ECO:0000256" key="4">
    <source>
        <dbReference type="ARBA" id="ARBA00022692"/>
    </source>
</evidence>
<dbReference type="InterPro" id="IPR052205">
    <property type="entry name" value="FliO/MopB"/>
</dbReference>
<evidence type="ECO:0000256" key="8">
    <source>
        <dbReference type="ARBA" id="ARBA00037937"/>
    </source>
</evidence>
<evidence type="ECO:0000313" key="11">
    <source>
        <dbReference type="Proteomes" id="UP000020766"/>
    </source>
</evidence>
<keyword evidence="3" id="KW-1003">Cell membrane</keyword>
<dbReference type="EMBL" id="JBOK01000008">
    <property type="protein sequence ID" value="EXU80388.1"/>
    <property type="molecule type" value="Genomic_DNA"/>
</dbReference>
<protein>
    <submittedName>
        <fullName evidence="10">Flagellar biosynthesis protein FliO</fullName>
    </submittedName>
</protein>
<dbReference type="AlphaFoldDB" id="A0A014NLN0"/>
<dbReference type="GO" id="GO:0005886">
    <property type="term" value="C:plasma membrane"/>
    <property type="evidence" value="ECO:0007669"/>
    <property type="project" value="UniProtKB-SubCell"/>
</dbReference>
<evidence type="ECO:0000256" key="3">
    <source>
        <dbReference type="ARBA" id="ARBA00022475"/>
    </source>
</evidence>
<keyword evidence="5 9" id="KW-1133">Transmembrane helix</keyword>
<comment type="similarity">
    <text evidence="8">Belongs to the FliO/MopB family.</text>
</comment>
<dbReference type="PANTHER" id="PTHR38766:SF1">
    <property type="entry name" value="FLAGELLAR PROTEIN FLIO"/>
    <property type="match status" value="1"/>
</dbReference>
<dbReference type="GO" id="GO:0009425">
    <property type="term" value="C:bacterial-type flagellum basal body"/>
    <property type="evidence" value="ECO:0007669"/>
    <property type="project" value="UniProtKB-SubCell"/>
</dbReference>
<comment type="subcellular location">
    <subcellularLocation>
        <location evidence="1">Bacterial flagellum basal body</location>
    </subcellularLocation>
    <subcellularLocation>
        <location evidence="2">Cell membrane</location>
    </subcellularLocation>
</comment>
<evidence type="ECO:0000256" key="9">
    <source>
        <dbReference type="SAM" id="Phobius"/>
    </source>
</evidence>
<evidence type="ECO:0000256" key="2">
    <source>
        <dbReference type="ARBA" id="ARBA00004236"/>
    </source>
</evidence>
<name>A0A014NLN0_9BURK</name>
<keyword evidence="10" id="KW-0969">Cilium</keyword>
<comment type="caution">
    <text evidence="10">The sequence shown here is derived from an EMBL/GenBank/DDBJ whole genome shotgun (WGS) entry which is preliminary data.</text>
</comment>
<keyword evidence="10" id="KW-0282">Flagellum</keyword>
<keyword evidence="7" id="KW-0975">Bacterial flagellum</keyword>
<dbReference type="GO" id="GO:0044781">
    <property type="term" value="P:bacterial-type flagellum organization"/>
    <property type="evidence" value="ECO:0007669"/>
    <property type="project" value="InterPro"/>
</dbReference>
<dbReference type="PATRIC" id="fig|1457173.3.peg.1776"/>
<evidence type="ECO:0000313" key="10">
    <source>
        <dbReference type="EMBL" id="EXU80388.1"/>
    </source>
</evidence>
<sequence>MDNASLTSSLLALLLMIGALAALPWLLKRWQQRQQGRHAASGVSAQVLASVAVGPNQRVVTVEVGQGSTKTCLVLGVTAHNIHCLHVLGQPAGAQPVAAPPDFAVTMAQLRKDDPTPQP</sequence>
<evidence type="ECO:0000256" key="5">
    <source>
        <dbReference type="ARBA" id="ARBA00022989"/>
    </source>
</evidence>
<evidence type="ECO:0000256" key="6">
    <source>
        <dbReference type="ARBA" id="ARBA00023136"/>
    </source>
</evidence>
<dbReference type="InterPro" id="IPR022781">
    <property type="entry name" value="Flagellar_biosynth_FliO"/>
</dbReference>
<dbReference type="Pfam" id="PF04347">
    <property type="entry name" value="FliO"/>
    <property type="match status" value="1"/>
</dbReference>
<keyword evidence="6 9" id="KW-0472">Membrane</keyword>
<proteinExistence type="inferred from homology"/>
<dbReference type="Proteomes" id="UP000020766">
    <property type="component" value="Unassembled WGS sequence"/>
</dbReference>